<dbReference type="STRING" id="991905.SL003B_3051"/>
<proteinExistence type="predicted"/>
<dbReference type="KEGG" id="pgv:SL003B_3051"/>
<dbReference type="HOGENOM" id="CLU_1659144_0_0_5"/>
<dbReference type="eggNOG" id="COG0840">
    <property type="taxonomic scope" value="Bacteria"/>
</dbReference>
<reference evidence="2 3" key="1">
    <citation type="journal article" date="2011" name="J. Bacteriol.">
        <title>Complete genome sequence of Polymorphum gilvum SL003B-26A1T, a crude oil-degrading bacterium from oil-polluted saline soil.</title>
        <authorList>
            <person name="Li S.G."/>
            <person name="Tang Y.Q."/>
            <person name="Nie Y."/>
            <person name="Cai M."/>
            <person name="Wu X.L."/>
        </authorList>
    </citation>
    <scope>NUCLEOTIDE SEQUENCE [LARGE SCALE GENOMIC DNA]</scope>
    <source>
        <strain evidence="3">LMG 25793 / CGMCC 1.9160 / SL003B-26A1</strain>
    </source>
</reference>
<keyword evidence="3" id="KW-1185">Reference proteome</keyword>
<dbReference type="InterPro" id="IPR009050">
    <property type="entry name" value="Globin-like_sf"/>
</dbReference>
<dbReference type="InterPro" id="IPR039379">
    <property type="entry name" value="Protoglobin_sensor_dom"/>
</dbReference>
<sequence>MKVSEWREISDFIEFAGLSAEDIRLSQKAWGVVRPHMRAILEEFYATRIVNNASLSIPAFDSSALITKQLDYWDDLFAGSLDTVYIAQTRRIAIRHREFQVPMAYYILSYLWFLNAFERVLETRMTDPDHLRHTLASVRKLVFIDLNLAGSAYQATLVD</sequence>
<dbReference type="Pfam" id="PF11563">
    <property type="entry name" value="Protoglobin"/>
    <property type="match status" value="1"/>
</dbReference>
<evidence type="ECO:0000259" key="1">
    <source>
        <dbReference type="Pfam" id="PF11563"/>
    </source>
</evidence>
<dbReference type="GO" id="GO:0019825">
    <property type="term" value="F:oxygen binding"/>
    <property type="evidence" value="ECO:0007669"/>
    <property type="project" value="InterPro"/>
</dbReference>
<dbReference type="RefSeq" id="WP_013653785.1">
    <property type="nucleotide sequence ID" value="NC_015259.1"/>
</dbReference>
<organism evidence="2 3">
    <name type="scientific">Polymorphum gilvum (strain LMG 25793 / CGMCC 1.9160 / SL003B-26A1)</name>
    <dbReference type="NCBI Taxonomy" id="991905"/>
    <lineage>
        <taxon>Bacteria</taxon>
        <taxon>Pseudomonadati</taxon>
        <taxon>Pseudomonadota</taxon>
        <taxon>Alphaproteobacteria</taxon>
        <taxon>Rhodobacterales</taxon>
        <taxon>Paracoccaceae</taxon>
        <taxon>Polymorphum</taxon>
    </lineage>
</organism>
<dbReference type="Proteomes" id="UP000008130">
    <property type="component" value="Chromosome"/>
</dbReference>
<dbReference type="AlphaFoldDB" id="F2IW89"/>
<dbReference type="CDD" id="cd01068">
    <property type="entry name" value="globin_sensor"/>
    <property type="match status" value="1"/>
</dbReference>
<gene>
    <name evidence="2" type="ordered locus">SL003B_3051</name>
</gene>
<dbReference type="InterPro" id="IPR044398">
    <property type="entry name" value="Globin-sensor_dom"/>
</dbReference>
<dbReference type="EMBL" id="CP002568">
    <property type="protein sequence ID" value="ADZ71474.1"/>
    <property type="molecule type" value="Genomic_DNA"/>
</dbReference>
<dbReference type="GO" id="GO:0020037">
    <property type="term" value="F:heme binding"/>
    <property type="evidence" value="ECO:0007669"/>
    <property type="project" value="InterPro"/>
</dbReference>
<dbReference type="SUPFAM" id="SSF46458">
    <property type="entry name" value="Globin-like"/>
    <property type="match status" value="1"/>
</dbReference>
<dbReference type="Gene3D" id="1.10.490.10">
    <property type="entry name" value="Globins"/>
    <property type="match status" value="1"/>
</dbReference>
<feature type="domain" description="Globin-sensor" evidence="1">
    <location>
        <begin position="8"/>
        <end position="156"/>
    </location>
</feature>
<name>F2IW89_POLGS</name>
<accession>F2IW89</accession>
<evidence type="ECO:0000313" key="2">
    <source>
        <dbReference type="EMBL" id="ADZ71474.1"/>
    </source>
</evidence>
<evidence type="ECO:0000313" key="3">
    <source>
        <dbReference type="Proteomes" id="UP000008130"/>
    </source>
</evidence>
<protein>
    <submittedName>
        <fullName evidence="2">Methyl-accepting chemotaxis sensory transducer</fullName>
    </submittedName>
</protein>
<dbReference type="InterPro" id="IPR012292">
    <property type="entry name" value="Globin/Proto"/>
</dbReference>